<accession>A0A8W8K9L2</accession>
<dbReference type="Pfam" id="PF13469">
    <property type="entry name" value="Sulfotransfer_3"/>
    <property type="match status" value="1"/>
</dbReference>
<organism evidence="1 2">
    <name type="scientific">Magallana gigas</name>
    <name type="common">Pacific oyster</name>
    <name type="synonym">Crassostrea gigas</name>
    <dbReference type="NCBI Taxonomy" id="29159"/>
    <lineage>
        <taxon>Eukaryota</taxon>
        <taxon>Metazoa</taxon>
        <taxon>Spiralia</taxon>
        <taxon>Lophotrochozoa</taxon>
        <taxon>Mollusca</taxon>
        <taxon>Bivalvia</taxon>
        <taxon>Autobranchia</taxon>
        <taxon>Pteriomorphia</taxon>
        <taxon>Ostreida</taxon>
        <taxon>Ostreoidea</taxon>
        <taxon>Ostreidae</taxon>
        <taxon>Magallana</taxon>
    </lineage>
</organism>
<evidence type="ECO:0008006" key="3">
    <source>
        <dbReference type="Google" id="ProtNLM"/>
    </source>
</evidence>
<dbReference type="OMA" id="CERAKIR"/>
<evidence type="ECO:0000313" key="1">
    <source>
        <dbReference type="EnsemblMetazoa" id="G22688.5:cds"/>
    </source>
</evidence>
<name>A0A8W8K9L2_MAGGI</name>
<evidence type="ECO:0000313" key="2">
    <source>
        <dbReference type="Proteomes" id="UP000005408"/>
    </source>
</evidence>
<dbReference type="EnsemblMetazoa" id="G22688.5">
    <property type="protein sequence ID" value="G22688.5:cds"/>
    <property type="gene ID" value="G22688"/>
</dbReference>
<dbReference type="SUPFAM" id="SSF52540">
    <property type="entry name" value="P-loop containing nucleoside triphosphate hydrolases"/>
    <property type="match status" value="1"/>
</dbReference>
<dbReference type="Proteomes" id="UP000005408">
    <property type="component" value="Unassembled WGS sequence"/>
</dbReference>
<dbReference type="Gene3D" id="3.40.50.300">
    <property type="entry name" value="P-loop containing nucleotide triphosphate hydrolases"/>
    <property type="match status" value="1"/>
</dbReference>
<dbReference type="AlphaFoldDB" id="A0A8W8K9L2"/>
<dbReference type="GO" id="GO:0006044">
    <property type="term" value="P:N-acetylglucosamine metabolic process"/>
    <property type="evidence" value="ECO:0007669"/>
    <property type="project" value="TreeGrafter"/>
</dbReference>
<dbReference type="PANTHER" id="PTHR10704">
    <property type="entry name" value="CARBOHYDRATE SULFOTRANSFERASE"/>
    <property type="match status" value="1"/>
</dbReference>
<dbReference type="GO" id="GO:0001517">
    <property type="term" value="F:N-acetylglucosamine 6-O-sulfotransferase activity"/>
    <property type="evidence" value="ECO:0007669"/>
    <property type="project" value="TreeGrafter"/>
</dbReference>
<protein>
    <recommendedName>
        <fullName evidence="3">Carbohydrate sulfotransferase 3</fullName>
    </recommendedName>
</protein>
<sequence>MTLVLGYMRSGSSLTADIIRCNHGDFYIFEPLHGLIELSIKQNSPVRFLNGTRVRIAQDDRNINNMMADMLYNWFTCDFRQIDLLSLSNEFIHIFTPEHDTYFNCLRGLRMKSALIRTIDKCLHILEERCKIANSRIYKTIRLPMASVSKLLERLPSLKVVHLIRDPRAILQSQLVEGLADKIKFSNISNLTCTQMRNDVINMKSLVVNYPGRLQRLVYENLAVHPIEVSKKLYNFLNARFDRNVEGFVNYLTTGPVSKCNYCTNRGNSSYNAFKWMKTIRPTYHRIVDQHCREIYREIGYRQLSFYDLKSKKNTWNPNAYQRSVSL</sequence>
<dbReference type="PANTHER" id="PTHR10704:SF44">
    <property type="entry name" value="LD35051P-RELATED"/>
    <property type="match status" value="1"/>
</dbReference>
<keyword evidence="2" id="KW-1185">Reference proteome</keyword>
<reference evidence="1" key="1">
    <citation type="submission" date="2022-08" db="UniProtKB">
        <authorList>
            <consortium name="EnsemblMetazoa"/>
        </authorList>
    </citation>
    <scope>IDENTIFICATION</scope>
    <source>
        <strain evidence="1">05x7-T-G4-1.051#20</strain>
    </source>
</reference>
<proteinExistence type="predicted"/>
<dbReference type="GO" id="GO:0006790">
    <property type="term" value="P:sulfur compound metabolic process"/>
    <property type="evidence" value="ECO:0007669"/>
    <property type="project" value="TreeGrafter"/>
</dbReference>
<dbReference type="InterPro" id="IPR027417">
    <property type="entry name" value="P-loop_NTPase"/>
</dbReference>
<dbReference type="InterPro" id="IPR051135">
    <property type="entry name" value="Gal/GlcNAc/GalNAc_ST"/>
</dbReference>
<dbReference type="OrthoDB" id="5987729at2759"/>